<feature type="transmembrane region" description="Helical" evidence="1">
    <location>
        <begin position="6"/>
        <end position="26"/>
    </location>
</feature>
<gene>
    <name evidence="2" type="ORF">JQV55_11390</name>
</gene>
<reference evidence="2 3" key="1">
    <citation type="submission" date="2021-01" db="EMBL/GenBank/DDBJ databases">
        <title>Diatom-associated Roseobacters Show Island Model of Population Structure.</title>
        <authorList>
            <person name="Qu L."/>
            <person name="Feng X."/>
            <person name="Chen Y."/>
            <person name="Li L."/>
            <person name="Wang X."/>
            <person name="Hu Z."/>
            <person name="Wang H."/>
            <person name="Luo H."/>
        </authorList>
    </citation>
    <scope>NUCLEOTIDE SEQUENCE [LARGE SCALE GENOMIC DNA]</scope>
    <source>
        <strain evidence="2 3">TR60-84</strain>
    </source>
</reference>
<keyword evidence="3" id="KW-1185">Reference proteome</keyword>
<dbReference type="AlphaFoldDB" id="A0AAE2VZ84"/>
<name>A0AAE2VZ84_9RHOB</name>
<dbReference type="EMBL" id="JAFBRM010000002">
    <property type="protein sequence ID" value="MBM1714172.1"/>
    <property type="molecule type" value="Genomic_DNA"/>
</dbReference>
<evidence type="ECO:0000313" key="3">
    <source>
        <dbReference type="Proteomes" id="UP000732193"/>
    </source>
</evidence>
<keyword evidence="1" id="KW-1133">Transmembrane helix</keyword>
<comment type="caution">
    <text evidence="2">The sequence shown here is derived from an EMBL/GenBank/DDBJ whole genome shotgun (WGS) entry which is preliminary data.</text>
</comment>
<keyword evidence="1" id="KW-0472">Membrane</keyword>
<accession>A0AAE2VZ84</accession>
<protein>
    <submittedName>
        <fullName evidence="2">Uncharacterized protein</fullName>
    </submittedName>
</protein>
<proteinExistence type="predicted"/>
<dbReference type="RefSeq" id="WP_203242348.1">
    <property type="nucleotide sequence ID" value="NZ_JAFBRH010000002.1"/>
</dbReference>
<dbReference type="Proteomes" id="UP000732193">
    <property type="component" value="Unassembled WGS sequence"/>
</dbReference>
<evidence type="ECO:0000256" key="1">
    <source>
        <dbReference type="SAM" id="Phobius"/>
    </source>
</evidence>
<organism evidence="2 3">
    <name type="scientific">Sulfitobacter geojensis</name>
    <dbReference type="NCBI Taxonomy" id="1342299"/>
    <lineage>
        <taxon>Bacteria</taxon>
        <taxon>Pseudomonadati</taxon>
        <taxon>Pseudomonadota</taxon>
        <taxon>Alphaproteobacteria</taxon>
        <taxon>Rhodobacterales</taxon>
        <taxon>Roseobacteraceae</taxon>
        <taxon>Sulfitobacter</taxon>
    </lineage>
</organism>
<keyword evidence="1" id="KW-0812">Transmembrane</keyword>
<evidence type="ECO:0000313" key="2">
    <source>
        <dbReference type="EMBL" id="MBM1714172.1"/>
    </source>
</evidence>
<sequence length="70" mass="7692">MSVFDVSVSAAVPALLVGAGAIFENIKRKREIVALRSSLNQALELLEIEKSRVDNIREWISRGAPVSEKI</sequence>